<accession>A0ABZ1B4T0</accession>
<dbReference type="RefSeq" id="WP_324277127.1">
    <property type="nucleotide sequence ID" value="NZ_CP141261.1"/>
</dbReference>
<organism evidence="1 2">
    <name type="scientific">Blastococcus brunescens</name>
    <dbReference type="NCBI Taxonomy" id="1564165"/>
    <lineage>
        <taxon>Bacteria</taxon>
        <taxon>Bacillati</taxon>
        <taxon>Actinomycetota</taxon>
        <taxon>Actinomycetes</taxon>
        <taxon>Geodermatophilales</taxon>
        <taxon>Geodermatophilaceae</taxon>
        <taxon>Blastococcus</taxon>
    </lineage>
</organism>
<gene>
    <name evidence="1" type="ORF">U6N30_09720</name>
</gene>
<protein>
    <recommendedName>
        <fullName evidence="3">HEPN/Toprim N-terminal domain-containing protein</fullName>
    </recommendedName>
</protein>
<keyword evidence="2" id="KW-1185">Reference proteome</keyword>
<evidence type="ECO:0000313" key="2">
    <source>
        <dbReference type="Proteomes" id="UP001324287"/>
    </source>
</evidence>
<evidence type="ECO:0008006" key="3">
    <source>
        <dbReference type="Google" id="ProtNLM"/>
    </source>
</evidence>
<evidence type="ECO:0000313" key="1">
    <source>
        <dbReference type="EMBL" id="WRL65810.1"/>
    </source>
</evidence>
<dbReference type="Proteomes" id="UP001324287">
    <property type="component" value="Chromosome"/>
</dbReference>
<dbReference type="EMBL" id="CP141261">
    <property type="protein sequence ID" value="WRL65810.1"/>
    <property type="molecule type" value="Genomic_DNA"/>
</dbReference>
<sequence length="260" mass="28343">MQSEIELLTGLQLSSWVGLVADSLSDPELTRRDRWANPKSLAALLELWRDDDPRLLFRALLMALDPGEEVRLDISDLLAGGWIDEPFDPQMEAIDHFSYAMTNGTPAVVITEGSTDARFLQAALDVRYPHLVSYIKFLDFGDGAEGSAAAGVRTLKSFAAAGISNRVVLLLDNDSAARDAVRSLRTPLPAHYTAIYYPRLALAEQYPTLGPTGISIMDVNGLAASVEMYLGADVLADEDGNLTPVQWRSYLEGCGRIKGN</sequence>
<name>A0ABZ1B4T0_9ACTN</name>
<proteinExistence type="predicted"/>
<reference evidence="1 2" key="1">
    <citation type="submission" date="2023-12" db="EMBL/GenBank/DDBJ databases">
        <title>Blastococcus brunescens sp. nov., an actonobacterium isolated from sandstone collected in sahara desert.</title>
        <authorList>
            <person name="Gtari M."/>
            <person name="Ghodhbane F."/>
        </authorList>
    </citation>
    <scope>NUCLEOTIDE SEQUENCE [LARGE SCALE GENOMIC DNA]</scope>
    <source>
        <strain evidence="1 2">BMG 8361</strain>
    </source>
</reference>